<name>A0A540MT14_MALBA</name>
<evidence type="ECO:0000313" key="1">
    <source>
        <dbReference type="EMBL" id="TQE01946.1"/>
    </source>
</evidence>
<organism evidence="1 2">
    <name type="scientific">Malus baccata</name>
    <name type="common">Siberian crab apple</name>
    <name type="synonym">Pyrus baccata</name>
    <dbReference type="NCBI Taxonomy" id="106549"/>
    <lineage>
        <taxon>Eukaryota</taxon>
        <taxon>Viridiplantae</taxon>
        <taxon>Streptophyta</taxon>
        <taxon>Embryophyta</taxon>
        <taxon>Tracheophyta</taxon>
        <taxon>Spermatophyta</taxon>
        <taxon>Magnoliopsida</taxon>
        <taxon>eudicotyledons</taxon>
        <taxon>Gunneridae</taxon>
        <taxon>Pentapetalae</taxon>
        <taxon>rosids</taxon>
        <taxon>fabids</taxon>
        <taxon>Rosales</taxon>
        <taxon>Rosaceae</taxon>
        <taxon>Amygdaloideae</taxon>
        <taxon>Maleae</taxon>
        <taxon>Malus</taxon>
    </lineage>
</organism>
<dbReference type="PANTHER" id="PTHR47150:SF5">
    <property type="entry name" value="OS07G0546750 PROTEIN"/>
    <property type="match status" value="1"/>
</dbReference>
<dbReference type="PANTHER" id="PTHR47150">
    <property type="entry name" value="OS12G0169200 PROTEIN"/>
    <property type="match status" value="1"/>
</dbReference>
<accession>A0A540MT14</accession>
<protein>
    <submittedName>
        <fullName evidence="1">Uncharacterized protein</fullName>
    </submittedName>
</protein>
<gene>
    <name evidence="1" type="ORF">C1H46_012444</name>
</gene>
<dbReference type="EMBL" id="VIEB01000186">
    <property type="protein sequence ID" value="TQE01946.1"/>
    <property type="molecule type" value="Genomic_DNA"/>
</dbReference>
<evidence type="ECO:0000313" key="2">
    <source>
        <dbReference type="Proteomes" id="UP000315295"/>
    </source>
</evidence>
<dbReference type="AlphaFoldDB" id="A0A540MT14"/>
<dbReference type="STRING" id="106549.A0A540MT14"/>
<dbReference type="InterPro" id="IPR006912">
    <property type="entry name" value="Harbinger_derived_prot"/>
</dbReference>
<dbReference type="Pfam" id="PF04827">
    <property type="entry name" value="Plant_tran"/>
    <property type="match status" value="1"/>
</dbReference>
<reference evidence="1 2" key="1">
    <citation type="journal article" date="2019" name="G3 (Bethesda)">
        <title>Sequencing of a Wild Apple (Malus baccata) Genome Unravels the Differences Between Cultivated and Wild Apple Species Regarding Disease Resistance and Cold Tolerance.</title>
        <authorList>
            <person name="Chen X."/>
        </authorList>
    </citation>
    <scope>NUCLEOTIDE SEQUENCE [LARGE SCALE GENOMIC DNA]</scope>
    <source>
        <strain evidence="2">cv. Shandingzi</strain>
        <tissue evidence="1">Leaves</tissue>
    </source>
</reference>
<keyword evidence="2" id="KW-1185">Reference proteome</keyword>
<dbReference type="Proteomes" id="UP000315295">
    <property type="component" value="Unassembled WGS sequence"/>
</dbReference>
<proteinExistence type="predicted"/>
<sequence length="137" mass="15415">MLANGCSANSTDEYCRLAESTAIENLKHFCKAIEGIYGATYLCSPNREDLKRLLCKADKKGFLGMIRSLNCMHWEWKNCPISWAGQFKCLHNKSTIVLEAVASYDTWIWHAFFGAIGSNNDINVLWSSPLFDNVVNG</sequence>
<comment type="caution">
    <text evidence="1">The sequence shown here is derived from an EMBL/GenBank/DDBJ whole genome shotgun (WGS) entry which is preliminary data.</text>
</comment>